<name>A0A430AH91_9ENTE</name>
<dbReference type="Proteomes" id="UP000288669">
    <property type="component" value="Unassembled WGS sequence"/>
</dbReference>
<dbReference type="RefSeq" id="WP_126825034.1">
    <property type="nucleotide sequence ID" value="NZ_JBHLWU010000002.1"/>
</dbReference>
<evidence type="ECO:0000256" key="1">
    <source>
        <dbReference type="SAM" id="Phobius"/>
    </source>
</evidence>
<evidence type="ECO:0000313" key="3">
    <source>
        <dbReference type="Proteomes" id="UP000288669"/>
    </source>
</evidence>
<evidence type="ECO:0008006" key="4">
    <source>
        <dbReference type="Google" id="ProtNLM"/>
    </source>
</evidence>
<evidence type="ECO:0000313" key="2">
    <source>
        <dbReference type="EMBL" id="RSU07243.1"/>
    </source>
</evidence>
<accession>A0A430AH91</accession>
<dbReference type="OrthoDB" id="1655249at2"/>
<dbReference type="EMBL" id="NGJZ01000002">
    <property type="protein sequence ID" value="RSU07243.1"/>
    <property type="molecule type" value="Genomic_DNA"/>
</dbReference>
<feature type="transmembrane region" description="Helical" evidence="1">
    <location>
        <begin position="92"/>
        <end position="109"/>
    </location>
</feature>
<comment type="caution">
    <text evidence="2">The sequence shown here is derived from an EMBL/GenBank/DDBJ whole genome shotgun (WGS) entry which is preliminary data.</text>
</comment>
<feature type="transmembrane region" description="Helical" evidence="1">
    <location>
        <begin position="215"/>
        <end position="235"/>
    </location>
</feature>
<dbReference type="Gene3D" id="1.10.1900.10">
    <property type="entry name" value="c-terminal domain of poly(a) binding protein"/>
    <property type="match status" value="1"/>
</dbReference>
<proteinExistence type="predicted"/>
<dbReference type="SUPFAM" id="SSF158560">
    <property type="entry name" value="BH3980-like"/>
    <property type="match status" value="1"/>
</dbReference>
<sequence length="265" mass="30022">MNVTELIKQNNEYREKLSEPSKKYYEEILVYMRTASGKNELAIEETLMEILQDILEAQKSGQTAEEYFGKNPKKLCDDMIEELPPEQGVKQVGFTMSILILLFQYMNYAEMFDPIIHLTFFKTIVPIVLSIVVVISIFAAIRQEAFSKKKAKILFFLAAIAYLGVMIFPILDRQFGPFGPELLISGRSYALGFLILSVICIYLNWKVNEFKTGVLMSTLFAIIAAMIALGAIQPVLWSKGVLVGITLAIYALFIVSSLVEFRKKK</sequence>
<reference evidence="2 3" key="1">
    <citation type="submission" date="2017-05" db="EMBL/GenBank/DDBJ databases">
        <title>Vagococcus spp. assemblies.</title>
        <authorList>
            <person name="Gulvik C.A."/>
        </authorList>
    </citation>
    <scope>NUCLEOTIDE SEQUENCE [LARGE SCALE GENOMIC DNA]</scope>
    <source>
        <strain evidence="2 3">DSM 24756</strain>
    </source>
</reference>
<protein>
    <recommendedName>
        <fullName evidence="4">DUF1129 domain-containing protein</fullName>
    </recommendedName>
</protein>
<keyword evidence="1" id="KW-0812">Transmembrane</keyword>
<keyword evidence="1" id="KW-0472">Membrane</keyword>
<feature type="transmembrane region" description="Helical" evidence="1">
    <location>
        <begin position="115"/>
        <end position="141"/>
    </location>
</feature>
<feature type="transmembrane region" description="Helical" evidence="1">
    <location>
        <begin position="241"/>
        <end position="261"/>
    </location>
</feature>
<organism evidence="2 3">
    <name type="scientific">Vagococcus entomophilus</name>
    <dbReference type="NCBI Taxonomy" id="1160095"/>
    <lineage>
        <taxon>Bacteria</taxon>
        <taxon>Bacillati</taxon>
        <taxon>Bacillota</taxon>
        <taxon>Bacilli</taxon>
        <taxon>Lactobacillales</taxon>
        <taxon>Enterococcaceae</taxon>
        <taxon>Vagococcus</taxon>
    </lineage>
</organism>
<keyword evidence="1" id="KW-1133">Transmembrane helix</keyword>
<dbReference type="PANTHER" id="PTHR41307">
    <property type="entry name" value="MEMBRANE PROTEIN-RELATED"/>
    <property type="match status" value="1"/>
</dbReference>
<dbReference type="PANTHER" id="PTHR41307:SF1">
    <property type="entry name" value="MEMBRANE PROTEIN"/>
    <property type="match status" value="1"/>
</dbReference>
<dbReference type="AlphaFoldDB" id="A0A430AH91"/>
<gene>
    <name evidence="2" type="ORF">CBF30_08290</name>
</gene>
<feature type="transmembrane region" description="Helical" evidence="1">
    <location>
        <begin position="183"/>
        <end position="203"/>
    </location>
</feature>
<keyword evidence="3" id="KW-1185">Reference proteome</keyword>
<feature type="transmembrane region" description="Helical" evidence="1">
    <location>
        <begin position="153"/>
        <end position="171"/>
    </location>
</feature>